<keyword evidence="2" id="KW-1185">Reference proteome</keyword>
<protein>
    <submittedName>
        <fullName evidence="1">Uncharacterized protein</fullName>
    </submittedName>
</protein>
<evidence type="ECO:0000313" key="2">
    <source>
        <dbReference type="Proteomes" id="UP000286701"/>
    </source>
</evidence>
<name>A0A3S3VC20_9SPHI</name>
<dbReference type="RefSeq" id="WP_128534841.1">
    <property type="nucleotide sequence ID" value="NZ_SBIW01000007.1"/>
</dbReference>
<gene>
    <name evidence="1" type="ORF">EPL05_15245</name>
</gene>
<dbReference type="EMBL" id="SBIW01000007">
    <property type="protein sequence ID" value="RWY50111.1"/>
    <property type="molecule type" value="Genomic_DNA"/>
</dbReference>
<evidence type="ECO:0000313" key="1">
    <source>
        <dbReference type="EMBL" id="RWY50111.1"/>
    </source>
</evidence>
<organism evidence="1 2">
    <name type="scientific">Mucilaginibacter gilvus</name>
    <dbReference type="NCBI Taxonomy" id="2305909"/>
    <lineage>
        <taxon>Bacteria</taxon>
        <taxon>Pseudomonadati</taxon>
        <taxon>Bacteroidota</taxon>
        <taxon>Sphingobacteriia</taxon>
        <taxon>Sphingobacteriales</taxon>
        <taxon>Sphingobacteriaceae</taxon>
        <taxon>Mucilaginibacter</taxon>
    </lineage>
</organism>
<reference evidence="1 2" key="1">
    <citation type="submission" date="2019-01" db="EMBL/GenBank/DDBJ databases">
        <title>Mucilaginibacter antarcticum sp. nov., isolated from antarctic soil.</title>
        <authorList>
            <person name="Yan Y.-Q."/>
            <person name="Du Z.-J."/>
        </authorList>
    </citation>
    <scope>NUCLEOTIDE SEQUENCE [LARGE SCALE GENOMIC DNA]</scope>
    <source>
        <strain evidence="1 2">F01003</strain>
    </source>
</reference>
<comment type="caution">
    <text evidence="1">The sequence shown here is derived from an EMBL/GenBank/DDBJ whole genome shotgun (WGS) entry which is preliminary data.</text>
</comment>
<proteinExistence type="predicted"/>
<sequence>MLKINIPRGSALISLGMFDEYQIPKPPNGTDEEINEDVILLFENEQQAVTYLDQLEDLADEVDDDSPQKDILNLLITSIADDEFVNTFLENED</sequence>
<dbReference type="Proteomes" id="UP000286701">
    <property type="component" value="Unassembled WGS sequence"/>
</dbReference>
<accession>A0A3S3VC20</accession>
<dbReference type="AlphaFoldDB" id="A0A3S3VC20"/>
<dbReference type="OrthoDB" id="798003at2"/>